<evidence type="ECO:0000256" key="1">
    <source>
        <dbReference type="SAM" id="SignalP"/>
    </source>
</evidence>
<protein>
    <submittedName>
        <fullName evidence="2">Putative conserved secreted protein</fullName>
    </submittedName>
</protein>
<feature type="chain" id="PRO_5028908160" evidence="1">
    <location>
        <begin position="20"/>
        <end position="876"/>
    </location>
</feature>
<reference evidence="2" key="1">
    <citation type="journal article" date="2020" name="BMC">
        <title>Leishmania infection induces a limited differential gene expression in the sand fly midgut.</title>
        <authorList>
            <person name="Coutinho-Abreu I.V."/>
            <person name="Serafim T.D."/>
            <person name="Meneses C."/>
            <person name="Kamhawi S."/>
            <person name="Oliveira F."/>
            <person name="Valenzuela J.G."/>
        </authorList>
    </citation>
    <scope>NUCLEOTIDE SEQUENCE</scope>
    <source>
        <strain evidence="2">Jacobina</strain>
        <tissue evidence="2">Midgut</tissue>
    </source>
</reference>
<sequence>MIVRHLVAILLGVFVLAGAQTIPTYLLPCYRGNETQPWLPNSMPLLIELVRKIEDARPTSLDARTLSVQLFHRLRFDGIEKAPGIQETEFVTPFGITGIMAPKMRLLRQLISPPPGESELEQILSQFDLCALHRLISSSVQPFERGDEARTCPLNLATPEDRIRAPWITRNKVQNATSGAGIQFTRPVSRCPLELGITQTRNYGTVSPGTLIAAVAAGLQPQNVQISEFIAAQKDAKDKKYANLETMDEVNIAEKLGKLLKSLDSVENTFAAGLAGDLAEVCVYQGPFVGRNVAVGLPGNWNDTFFPREKFLVEGHGARWEMTRPELISGIDGMFISQEVSGWVDKVRRLRLSQVLDMYYSPRGVPSLTIEHSGGRTKGMDVPQEEVFPVKPFTQTGSSVLRRVFEDPREWTEDAPQPLPTNPDISNACDRRSILEIIDREKLKEETFAFAQILQFTTSSLGVTDARLRSTCDAAVDKFYAESPFILDSLPHCNQIASDPRKPAMDVFVIIDGSRREYENLQLINYLTEVSEVSTFGSTITVIHGGSGEVMVNQTNSISSTFEQLRNFTNPFPTTFSLSRSFQRLLSLLSRQTDEEIRAGVHVARSQLALVFSQSQRITQNDFESAQRILQGSLQRFPDLYFIFVTSDVETFENLIRHEATHTTGSTERFTNLVYPEHYTIIRSTNISPDDFSERLVKEFRKIPMRMVAARCLISEFNQTVPSHEFFEINRYRHEDYIGPYHEIIYRISPFYFRYSESINVQFLGVDYGGLTICASRNPNAAPDHCQSLRGMEDVWFNHTWPCGPNVITCPPIFYSVNVDVSNVRCSENDCRYPDQVRFHIQHHGLTCERGSSGTLQLSILAFFASLLAVFTIKLN</sequence>
<organism evidence="2">
    <name type="scientific">Lutzomyia longipalpis</name>
    <name type="common">Sand fly</name>
    <dbReference type="NCBI Taxonomy" id="7200"/>
    <lineage>
        <taxon>Eukaryota</taxon>
        <taxon>Metazoa</taxon>
        <taxon>Ecdysozoa</taxon>
        <taxon>Arthropoda</taxon>
        <taxon>Hexapoda</taxon>
        <taxon>Insecta</taxon>
        <taxon>Pterygota</taxon>
        <taxon>Neoptera</taxon>
        <taxon>Endopterygota</taxon>
        <taxon>Diptera</taxon>
        <taxon>Nematocera</taxon>
        <taxon>Psychodoidea</taxon>
        <taxon>Psychodidae</taxon>
        <taxon>Lutzomyia</taxon>
        <taxon>Lutzomyia</taxon>
    </lineage>
</organism>
<keyword evidence="1" id="KW-0732">Signal</keyword>
<dbReference type="AlphaFoldDB" id="A0A7G3A9X6"/>
<dbReference type="EMBL" id="GITU01002068">
    <property type="protein sequence ID" value="MBC1170771.1"/>
    <property type="molecule type" value="Transcribed_RNA"/>
</dbReference>
<feature type="signal peptide" evidence="1">
    <location>
        <begin position="1"/>
        <end position="19"/>
    </location>
</feature>
<proteinExistence type="predicted"/>
<evidence type="ECO:0000313" key="2">
    <source>
        <dbReference type="EMBL" id="MBC1170771.1"/>
    </source>
</evidence>
<dbReference type="VEuPathDB" id="VectorBase:LLONM1_001617"/>
<name>A0A7G3A9X6_LUTLO</name>
<accession>A0A7G3A9X6</accession>